<dbReference type="Proteomes" id="UP000050794">
    <property type="component" value="Unassembled WGS sequence"/>
</dbReference>
<evidence type="ECO:0000313" key="3">
    <source>
        <dbReference type="WBParaSite" id="TCNE_0000520801-mRNA-1"/>
    </source>
</evidence>
<accession>A0A183U9N8</accession>
<evidence type="ECO:0000256" key="1">
    <source>
        <dbReference type="SAM" id="SignalP"/>
    </source>
</evidence>
<proteinExistence type="predicted"/>
<evidence type="ECO:0000313" key="2">
    <source>
        <dbReference type="Proteomes" id="UP000050794"/>
    </source>
</evidence>
<name>A0A183U9N8_TOXCA</name>
<dbReference type="AlphaFoldDB" id="A0A183U9N8"/>
<keyword evidence="2" id="KW-1185">Reference proteome</keyword>
<keyword evidence="1" id="KW-0732">Signal</keyword>
<dbReference type="WBParaSite" id="TCNE_0000520801-mRNA-1">
    <property type="protein sequence ID" value="TCNE_0000520801-mRNA-1"/>
    <property type="gene ID" value="TCNE_0000520801"/>
</dbReference>
<sequence length="95" mass="10053">LLFLFSSLPTLTLSVLDAVNPPQLLLSSPPTLSEVKLSIAFVLASGWGGMVESVESLDSLGSRRAAISGFIRLAIACFKSDEPPLPLDRPFGGRP</sequence>
<feature type="chain" id="PRO_5008154476" evidence="1">
    <location>
        <begin position="19"/>
        <end position="95"/>
    </location>
</feature>
<feature type="signal peptide" evidence="1">
    <location>
        <begin position="1"/>
        <end position="18"/>
    </location>
</feature>
<protein>
    <submittedName>
        <fullName evidence="3">Secreted protein</fullName>
    </submittedName>
</protein>
<organism evidence="2 3">
    <name type="scientific">Toxocara canis</name>
    <name type="common">Canine roundworm</name>
    <dbReference type="NCBI Taxonomy" id="6265"/>
    <lineage>
        <taxon>Eukaryota</taxon>
        <taxon>Metazoa</taxon>
        <taxon>Ecdysozoa</taxon>
        <taxon>Nematoda</taxon>
        <taxon>Chromadorea</taxon>
        <taxon>Rhabditida</taxon>
        <taxon>Spirurina</taxon>
        <taxon>Ascaridomorpha</taxon>
        <taxon>Ascaridoidea</taxon>
        <taxon>Toxocaridae</taxon>
        <taxon>Toxocara</taxon>
    </lineage>
</organism>
<reference evidence="3" key="1">
    <citation type="submission" date="2016-06" db="UniProtKB">
        <authorList>
            <consortium name="WormBaseParasite"/>
        </authorList>
    </citation>
    <scope>IDENTIFICATION</scope>
</reference>